<dbReference type="EMBL" id="CAEKDK010000003">
    <property type="protein sequence ID" value="CAB4273570.1"/>
    <property type="molecule type" value="Genomic_DNA"/>
</dbReference>
<evidence type="ECO:0000313" key="2">
    <source>
        <dbReference type="Proteomes" id="UP000507222"/>
    </source>
</evidence>
<protein>
    <submittedName>
        <fullName evidence="1">Uncharacterized protein</fullName>
    </submittedName>
</protein>
<reference evidence="1 2" key="1">
    <citation type="submission" date="2020-05" db="EMBL/GenBank/DDBJ databases">
        <authorList>
            <person name="Campoy J."/>
            <person name="Schneeberger K."/>
            <person name="Spophaly S."/>
        </authorList>
    </citation>
    <scope>NUCLEOTIDE SEQUENCE [LARGE SCALE GENOMIC DNA]</scope>
    <source>
        <strain evidence="1">PruArmRojPasFocal</strain>
    </source>
</reference>
<sequence length="78" mass="8607">MSEVNWEEVRVGVNVFRRYDPGGPGGGGVSSTLLMSEVNWEEVWVGVNVFRRCDTGGPWGGWGQGVSALSYFDENHED</sequence>
<gene>
    <name evidence="1" type="ORF">CURHAP_LOCUS21483</name>
</gene>
<name>A0A6J5UB36_PRUAR</name>
<dbReference type="AlphaFoldDB" id="A0A6J5UB36"/>
<organism evidence="1 2">
    <name type="scientific">Prunus armeniaca</name>
    <name type="common">Apricot</name>
    <name type="synonym">Armeniaca vulgaris</name>
    <dbReference type="NCBI Taxonomy" id="36596"/>
    <lineage>
        <taxon>Eukaryota</taxon>
        <taxon>Viridiplantae</taxon>
        <taxon>Streptophyta</taxon>
        <taxon>Embryophyta</taxon>
        <taxon>Tracheophyta</taxon>
        <taxon>Spermatophyta</taxon>
        <taxon>Magnoliopsida</taxon>
        <taxon>eudicotyledons</taxon>
        <taxon>Gunneridae</taxon>
        <taxon>Pentapetalae</taxon>
        <taxon>rosids</taxon>
        <taxon>fabids</taxon>
        <taxon>Rosales</taxon>
        <taxon>Rosaceae</taxon>
        <taxon>Amygdaloideae</taxon>
        <taxon>Amygdaleae</taxon>
        <taxon>Prunus</taxon>
    </lineage>
</organism>
<accession>A0A6J5UB36</accession>
<dbReference type="Proteomes" id="UP000507222">
    <property type="component" value="Unassembled WGS sequence"/>
</dbReference>
<evidence type="ECO:0000313" key="1">
    <source>
        <dbReference type="EMBL" id="CAB4273570.1"/>
    </source>
</evidence>
<proteinExistence type="predicted"/>